<evidence type="ECO:0000256" key="1">
    <source>
        <dbReference type="SAM" id="MobiDB-lite"/>
    </source>
</evidence>
<accession>U2Z7S1</accession>
<evidence type="ECO:0000313" key="3">
    <source>
        <dbReference type="Proteomes" id="UP000016566"/>
    </source>
</evidence>
<feature type="compositionally biased region" description="Basic and acidic residues" evidence="1">
    <location>
        <begin position="370"/>
        <end position="381"/>
    </location>
</feature>
<dbReference type="STRING" id="1337093.MBELCI_3164"/>
<dbReference type="AlphaFoldDB" id="U2Z7S1"/>
<comment type="caution">
    <text evidence="2">The sequence shown here is derived from an EMBL/GenBank/DDBJ whole genome shotgun (WGS) entry which is preliminary data.</text>
</comment>
<dbReference type="eggNOG" id="ENOG5030183">
    <property type="taxonomic scope" value="Bacteria"/>
</dbReference>
<evidence type="ECO:0008006" key="4">
    <source>
        <dbReference type="Google" id="ProtNLM"/>
    </source>
</evidence>
<evidence type="ECO:0000313" key="2">
    <source>
        <dbReference type="EMBL" id="GAD57112.1"/>
    </source>
</evidence>
<dbReference type="Proteomes" id="UP000016566">
    <property type="component" value="Unassembled WGS sequence"/>
</dbReference>
<proteinExistence type="predicted"/>
<organism evidence="2 3">
    <name type="scientific">Limimaricola cinnabarinus LL-001</name>
    <dbReference type="NCBI Taxonomy" id="1337093"/>
    <lineage>
        <taxon>Bacteria</taxon>
        <taxon>Pseudomonadati</taxon>
        <taxon>Pseudomonadota</taxon>
        <taxon>Alphaproteobacteria</taxon>
        <taxon>Rhodobacterales</taxon>
        <taxon>Paracoccaceae</taxon>
        <taxon>Limimaricola</taxon>
    </lineage>
</organism>
<protein>
    <recommendedName>
        <fullName evidence="4">HTH DNA binding domain-containing protein</fullName>
    </recommendedName>
</protein>
<name>U2Z7S1_9RHOB</name>
<dbReference type="EMBL" id="BATB01000061">
    <property type="protein sequence ID" value="GAD57112.1"/>
    <property type="molecule type" value="Genomic_DNA"/>
</dbReference>
<gene>
    <name evidence="2" type="ORF">MBELCI_3164</name>
</gene>
<sequence length="405" mass="41723">MAAGQSDRRAIKGGGTGMAGRNSAAGALDLLGIEVLAARIEAFGRADPDAGNLWRSEMAVAEAVASVALEGRRVSEADLLPRVAGGGISRGDPVAGELALGLIRALKAPGDPIARPAETLARLERRAGGLAGAERGAAAGEDSLASGAFDAALAALRPQDPPILAALRVSGAYARSSGRANPMVERALFMAVEGARRRATPGPGGAVAFEEDPMRGLSGRVDADWVATPALALSVGRYRPWSPGTAGGLADLIEGLGTVLGMEIGRIGRAREWLRRARACGEGRHGRSRLGDAAQAFASAPCLTSGLLAERIGVTPRGATNLIDALVEQGLLREITRRRTARIWSVPGLAERLAVRPRRPAPGLGAAQGREADPRAGREAMTRALADMDTALGRADALLGRRRGG</sequence>
<keyword evidence="3" id="KW-1185">Reference proteome</keyword>
<feature type="region of interest" description="Disordered" evidence="1">
    <location>
        <begin position="357"/>
        <end position="381"/>
    </location>
</feature>
<reference evidence="2" key="1">
    <citation type="journal article" date="2013" name="Genome Announc.">
        <title>Draft Genome Sequence of Loktanella cinnabarina LL-001T, Isolated from Deep-Sea Floor Sediment.</title>
        <authorList>
            <person name="Nishi S."/>
            <person name="Tsubouchi T."/>
            <person name="Takaki Y."/>
            <person name="Koyanagi R."/>
            <person name="Satoh N."/>
            <person name="Maruyama T."/>
            <person name="Hatada Y."/>
        </authorList>
    </citation>
    <scope>NUCLEOTIDE SEQUENCE [LARGE SCALE GENOMIC DNA]</scope>
    <source>
        <strain evidence="2">LL-001</strain>
    </source>
</reference>